<dbReference type="AlphaFoldDB" id="A0A094LUP0"/>
<feature type="non-terminal residue" evidence="1">
    <location>
        <position position="1"/>
    </location>
</feature>
<proteinExistence type="predicted"/>
<organism evidence="1 2">
    <name type="scientific">Podiceps cristatus</name>
    <name type="common">Great crested grebe</name>
    <dbReference type="NCBI Taxonomy" id="345573"/>
    <lineage>
        <taxon>Eukaryota</taxon>
        <taxon>Metazoa</taxon>
        <taxon>Chordata</taxon>
        <taxon>Craniata</taxon>
        <taxon>Vertebrata</taxon>
        <taxon>Euteleostomi</taxon>
        <taxon>Archelosauria</taxon>
        <taxon>Archosauria</taxon>
        <taxon>Dinosauria</taxon>
        <taxon>Saurischia</taxon>
        <taxon>Theropoda</taxon>
        <taxon>Coelurosauria</taxon>
        <taxon>Aves</taxon>
        <taxon>Neognathae</taxon>
        <taxon>Neoaves</taxon>
        <taxon>Mirandornithes</taxon>
        <taxon>Podicipediformes</taxon>
        <taxon>Podicipedidae</taxon>
        <taxon>Podiceps</taxon>
    </lineage>
</organism>
<evidence type="ECO:0000313" key="2">
    <source>
        <dbReference type="Proteomes" id="UP000053854"/>
    </source>
</evidence>
<name>A0A094LUP0_PODCR</name>
<reference evidence="1 2" key="1">
    <citation type="submission" date="2014-04" db="EMBL/GenBank/DDBJ databases">
        <title>Genome evolution of avian class.</title>
        <authorList>
            <person name="Zhang G."/>
            <person name="Li C."/>
        </authorList>
    </citation>
    <scope>NUCLEOTIDE SEQUENCE [LARGE SCALE GENOMIC DNA]</scope>
    <source>
        <strain evidence="1">BGI_N338</strain>
    </source>
</reference>
<gene>
    <name evidence="1" type="ORF">N338_10563</name>
</gene>
<keyword evidence="2" id="KW-1185">Reference proteome</keyword>
<feature type="non-terminal residue" evidence="1">
    <location>
        <position position="110"/>
    </location>
</feature>
<dbReference type="EMBL" id="KL279547">
    <property type="protein sequence ID" value="KFZ67244.1"/>
    <property type="molecule type" value="Genomic_DNA"/>
</dbReference>
<sequence>RSHDNHCILKHAGEWLPVKAWLQELCPLISSVAWVRRAECEGFLAFCSMELAELIRVTVTSASAKKKGQWLRLDVRLCFRRLENTTVKAHSIHAAGTEALLMGVSREGVP</sequence>
<protein>
    <submittedName>
        <fullName evidence="1">Uncharacterized protein</fullName>
    </submittedName>
</protein>
<dbReference type="Proteomes" id="UP000053854">
    <property type="component" value="Unassembled WGS sequence"/>
</dbReference>
<accession>A0A094LUP0</accession>
<evidence type="ECO:0000313" key="1">
    <source>
        <dbReference type="EMBL" id="KFZ67244.1"/>
    </source>
</evidence>